<accession>C5M5E7</accession>
<dbReference type="STRING" id="294747.C5M5E7"/>
<keyword evidence="2" id="KW-1185">Reference proteome</keyword>
<dbReference type="KEGG" id="ctp:CTRG_01077"/>
<organism evidence="1 2">
    <name type="scientific">Candida tropicalis (strain ATCC MYA-3404 / T1)</name>
    <name type="common">Yeast</name>
    <dbReference type="NCBI Taxonomy" id="294747"/>
    <lineage>
        <taxon>Eukaryota</taxon>
        <taxon>Fungi</taxon>
        <taxon>Dikarya</taxon>
        <taxon>Ascomycota</taxon>
        <taxon>Saccharomycotina</taxon>
        <taxon>Pichiomycetes</taxon>
        <taxon>Debaryomycetaceae</taxon>
        <taxon>Candida/Lodderomyces clade</taxon>
        <taxon>Candida</taxon>
    </lineage>
</organism>
<dbReference type="CDD" id="cd08057">
    <property type="entry name" value="MPN_euk_non_mb"/>
    <property type="match status" value="1"/>
</dbReference>
<dbReference type="HOGENOM" id="CLU_102252_0_0_1"/>
<dbReference type="GeneID" id="8301590"/>
<gene>
    <name evidence="1" type="ORF">CTRG_01077</name>
</gene>
<dbReference type="RefSeq" id="XP_002546772.1">
    <property type="nucleotide sequence ID" value="XM_002546726.1"/>
</dbReference>
<dbReference type="OrthoDB" id="1378at2759"/>
<evidence type="ECO:0008006" key="3">
    <source>
        <dbReference type="Google" id="ProtNLM"/>
    </source>
</evidence>
<dbReference type="Gene3D" id="3.40.140.10">
    <property type="entry name" value="Cytidine Deaminase, domain 2"/>
    <property type="match status" value="1"/>
</dbReference>
<evidence type="ECO:0000313" key="1">
    <source>
        <dbReference type="EMBL" id="EER34217.1"/>
    </source>
</evidence>
<sequence length="187" mass="20845">MIVDLHSVVLLNLADTLTRQSGNSTGLLLGYVLPDKLVVVTSVELAHEDPEYIQERFNLFKDVYPQSTILGRYNLQDKQPTNDLFLTIDESFQPQCYLNGKLVKTVIDSSETEAIATSTITNRKEDKKVDENLNEAVQKITDRMSSLNPSQLVMIANLLTYHGTSTEQRDLSKATADLAILTSQLLG</sequence>
<evidence type="ECO:0000313" key="2">
    <source>
        <dbReference type="Proteomes" id="UP000002037"/>
    </source>
</evidence>
<dbReference type="VEuPathDB" id="FungiDB:CTRG_01077"/>
<dbReference type="EMBL" id="GG692396">
    <property type="protein sequence ID" value="EER34217.1"/>
    <property type="molecule type" value="Genomic_DNA"/>
</dbReference>
<protein>
    <recommendedName>
        <fullName evidence="3">JAB1/MPN/MOV34 metalloenzyme domain-containing protein</fullName>
    </recommendedName>
</protein>
<reference evidence="1 2" key="1">
    <citation type="journal article" date="2009" name="Nature">
        <title>Evolution of pathogenicity and sexual reproduction in eight Candida genomes.</title>
        <authorList>
            <person name="Butler G."/>
            <person name="Rasmussen M.D."/>
            <person name="Lin M.F."/>
            <person name="Santos M.A."/>
            <person name="Sakthikumar S."/>
            <person name="Munro C.A."/>
            <person name="Rheinbay E."/>
            <person name="Grabherr M."/>
            <person name="Forche A."/>
            <person name="Reedy J.L."/>
            <person name="Agrafioti I."/>
            <person name="Arnaud M.B."/>
            <person name="Bates S."/>
            <person name="Brown A.J."/>
            <person name="Brunke S."/>
            <person name="Costanzo M.C."/>
            <person name="Fitzpatrick D.A."/>
            <person name="de Groot P.W."/>
            <person name="Harris D."/>
            <person name="Hoyer L.L."/>
            <person name="Hube B."/>
            <person name="Klis F.M."/>
            <person name="Kodira C."/>
            <person name="Lennard N."/>
            <person name="Logue M.E."/>
            <person name="Martin R."/>
            <person name="Neiman A.M."/>
            <person name="Nikolaou E."/>
            <person name="Quail M.A."/>
            <person name="Quinn J."/>
            <person name="Santos M.C."/>
            <person name="Schmitzberger F.F."/>
            <person name="Sherlock G."/>
            <person name="Shah P."/>
            <person name="Silverstein K.A."/>
            <person name="Skrzypek M.S."/>
            <person name="Soll D."/>
            <person name="Staggs R."/>
            <person name="Stansfield I."/>
            <person name="Stumpf M.P."/>
            <person name="Sudbery P.E."/>
            <person name="Srikantha T."/>
            <person name="Zeng Q."/>
            <person name="Berman J."/>
            <person name="Berriman M."/>
            <person name="Heitman J."/>
            <person name="Gow N.A."/>
            <person name="Lorenz M.C."/>
            <person name="Birren B.W."/>
            <person name="Kellis M."/>
            <person name="Cuomo C.A."/>
        </authorList>
    </citation>
    <scope>NUCLEOTIDE SEQUENCE [LARGE SCALE GENOMIC DNA]</scope>
    <source>
        <strain evidence="2">ATCC MYA-3404 / T1</strain>
    </source>
</reference>
<proteinExistence type="predicted"/>
<dbReference type="AlphaFoldDB" id="C5M5E7"/>
<name>C5M5E7_CANTT</name>
<dbReference type="Proteomes" id="UP000002037">
    <property type="component" value="Unassembled WGS sequence"/>
</dbReference>